<proteinExistence type="predicted"/>
<dbReference type="KEGG" id="fbm:MQE35_12660"/>
<accession>A0A9E7D116</accession>
<evidence type="ECO:0000313" key="2">
    <source>
        <dbReference type="Proteomes" id="UP000831290"/>
    </source>
</evidence>
<organism evidence="1 2">
    <name type="scientific">Abyssalbus ytuae</name>
    <dbReference type="NCBI Taxonomy" id="2926907"/>
    <lineage>
        <taxon>Bacteria</taxon>
        <taxon>Pseudomonadati</taxon>
        <taxon>Bacteroidota</taxon>
        <taxon>Flavobacteriia</taxon>
        <taxon>Flavobacteriales</taxon>
        <taxon>Flavobacteriaceae</taxon>
        <taxon>Abyssalbus</taxon>
    </lineage>
</organism>
<dbReference type="Proteomes" id="UP000831290">
    <property type="component" value="Chromosome"/>
</dbReference>
<evidence type="ECO:0000313" key="1">
    <source>
        <dbReference type="EMBL" id="UOB16583.1"/>
    </source>
</evidence>
<name>A0A9E7D116_9FLAO</name>
<keyword evidence="2" id="KW-1185">Reference proteome</keyword>
<dbReference type="AlphaFoldDB" id="A0A9E7D116"/>
<protein>
    <submittedName>
        <fullName evidence="1">Uncharacterized protein</fullName>
    </submittedName>
</protein>
<dbReference type="RefSeq" id="WP_255841798.1">
    <property type="nucleotide sequence ID" value="NZ_CP094358.1"/>
</dbReference>
<sequence length="298" mass="34217">MDAKKQVEHYIKTDRSLLGGRNLYNKLPGKNLAIQQTFARMTNTPANIHRLCYEMAKLVGIPERNLNILLQKQVDHKPQVTVNEVIITKEVLTPQDKLLKFSTETDYSEAKVLIKELGLKSPSRKKIDIFATLESARKIEIEKQLKELPDDQKASIKLREQFPFLGEPGCPDSLKILVNDLITTYEIFKTNQPKLHEALSAVKSKQLADIILQNYIKNKQAWDELEHYKTTGDVLGKHPVFERIALKEEITLMNTVDLTKKINALEANISRNTKKENTELVERDEDLLKHAKKVLSKR</sequence>
<dbReference type="EMBL" id="CP094358">
    <property type="protein sequence ID" value="UOB16583.1"/>
    <property type="molecule type" value="Genomic_DNA"/>
</dbReference>
<reference evidence="1" key="1">
    <citation type="submission" date="2022-03" db="EMBL/GenBank/DDBJ databases">
        <title>Description of Abyssus ytuae gen. nov., sp. nov., a novel member of the family Flavobacteriaceae isolated from the sediment of Mariana Trench.</title>
        <authorList>
            <person name="Zhang J."/>
            <person name="Xu X."/>
        </authorList>
    </citation>
    <scope>NUCLEOTIDE SEQUENCE</scope>
    <source>
        <strain evidence="1">MT3330</strain>
    </source>
</reference>
<gene>
    <name evidence="1" type="ORF">MQE35_12660</name>
</gene>